<organism evidence="1">
    <name type="scientific">Clostridioides difficile</name>
    <name type="common">Peptoclostridium difficile</name>
    <dbReference type="NCBI Taxonomy" id="1496"/>
    <lineage>
        <taxon>Bacteria</taxon>
        <taxon>Bacillati</taxon>
        <taxon>Bacillota</taxon>
        <taxon>Clostridia</taxon>
        <taxon>Peptostreptococcales</taxon>
        <taxon>Peptostreptococcaceae</taxon>
        <taxon>Clostridioides</taxon>
    </lineage>
</organism>
<dbReference type="AlphaFoldDB" id="A0A069A478"/>
<proteinExistence type="predicted"/>
<dbReference type="EMDB" id="EMD-51198"/>
<dbReference type="InterPro" id="IPR021145">
    <property type="entry name" value="Portal_protein_SPP1_Gp6-like"/>
</dbReference>
<name>A0A069A478_CLODI</name>
<evidence type="ECO:0000313" key="1">
    <source>
        <dbReference type="EMBL" id="CDS82936.1"/>
    </source>
</evidence>
<dbReference type="EMBL" id="LK932338">
    <property type="protein sequence ID" value="CDS82936.1"/>
    <property type="molecule type" value="Genomic_DNA"/>
</dbReference>
<gene>
    <name evidence="1" type="ORF">BN1097_1310003</name>
</gene>
<sequence length="500" mass="57091">MGIISYVKKLFKRPAGEIMRMSSGNIGVYKLDDSRVDYELARELYQNKNAKYKLGSSFVRPIVNSTTGFMGVPHFQIEDEEAQYILDEFVLDNTSKMLKTHTDSLKQGDCYIWITREERENPLYPDKKVRLIYNFISPEEVKEIILDPTTKEPIAYILESQNEWTDLGENKRKAKVKQIITAESRFVEVEGDKIEGLEEGETPNVWGFIPIIHFKNEADETLKYGQSDIEPIEPLLKAYHDVMLHALKGSKMHSTPKLKLKLTDVASFLAHNFGVEDPVKFAKEGGKINLDGHEILFLNKDEEAEFVEVKSAIGDAKELLKLLFYCIVDVSETPEFIFGVHTPSALASVKEQMPIMVNKIRRKREQFTNSWQLLARMVLIMSSNSSGMKYSSYDVTIGWDEVNPRDDKELAETLEKVCSALDKALEGGFISEESTVNFLAQYIDTMSNYISDDPEIVGEREKIIKTKMLKYRLDDSQGLNDESNEIEKEINKIKDNNGNG</sequence>
<accession>A0A069A478</accession>
<dbReference type="Pfam" id="PF05133">
    <property type="entry name" value="SPP1_portal"/>
    <property type="match status" value="1"/>
</dbReference>
<dbReference type="EMDB" id="EMD-51200"/>
<dbReference type="EMDB" id="EMD-51197"/>
<dbReference type="RefSeq" id="WP_021372842.1">
    <property type="nucleotide sequence ID" value="NZ_BIPF01000058.1"/>
</dbReference>
<dbReference type="EMDB" id="EMD-51196"/>
<reference evidence="1" key="1">
    <citation type="submission" date="2014-07" db="EMBL/GenBank/DDBJ databases">
        <authorList>
            <person name="Monot Marc"/>
        </authorList>
    </citation>
    <scope>NUCLEOTIDE SEQUENCE</scope>
    <source>
        <strain evidence="1">7032994</strain>
    </source>
</reference>
<protein>
    <submittedName>
        <fullName evidence="1">Putative portal protein</fullName>
    </submittedName>
</protein>